<feature type="domain" description="Helix-turn-helix" evidence="1">
    <location>
        <begin position="17"/>
        <end position="69"/>
    </location>
</feature>
<reference evidence="2 3" key="1">
    <citation type="submission" date="2019-07" db="EMBL/GenBank/DDBJ databases">
        <title>Full genome sequence of Humibacter sp. WJ7-1.</title>
        <authorList>
            <person name="Im W.-T."/>
        </authorList>
    </citation>
    <scope>NUCLEOTIDE SEQUENCE [LARGE SCALE GENOMIC DNA]</scope>
    <source>
        <strain evidence="2 3">WJ7-1</strain>
    </source>
</reference>
<sequence>MTAAETVTPAAVSPSGWMTPQEVSDLTGISVDRLKQMRYLRKGMPFYKPTGAKGKTVLYDRAEVEAFIRTTVVKPLAAA</sequence>
<dbReference type="InterPro" id="IPR009061">
    <property type="entry name" value="DNA-bd_dom_put_sf"/>
</dbReference>
<evidence type="ECO:0000313" key="3">
    <source>
        <dbReference type="Proteomes" id="UP000320216"/>
    </source>
</evidence>
<name>A0A5B8M745_9MICO</name>
<organism evidence="2 3">
    <name type="scientific">Humibacter ginsenosidimutans</name>
    <dbReference type="NCBI Taxonomy" id="2599293"/>
    <lineage>
        <taxon>Bacteria</taxon>
        <taxon>Bacillati</taxon>
        <taxon>Actinomycetota</taxon>
        <taxon>Actinomycetes</taxon>
        <taxon>Micrococcales</taxon>
        <taxon>Microbacteriaceae</taxon>
        <taxon>Humibacter</taxon>
    </lineage>
</organism>
<dbReference type="EMBL" id="CP042305">
    <property type="protein sequence ID" value="QDZ15814.1"/>
    <property type="molecule type" value="Genomic_DNA"/>
</dbReference>
<dbReference type="KEGG" id="huw:FPZ11_14495"/>
<dbReference type="RefSeq" id="WP_146321848.1">
    <property type="nucleotide sequence ID" value="NZ_CP042305.1"/>
</dbReference>
<proteinExistence type="predicted"/>
<gene>
    <name evidence="2" type="ORF">FPZ11_14495</name>
</gene>
<protein>
    <submittedName>
        <fullName evidence="2">Helix-turn-helix domain-containing protein</fullName>
    </submittedName>
</protein>
<dbReference type="Gene3D" id="1.10.10.10">
    <property type="entry name" value="Winged helix-like DNA-binding domain superfamily/Winged helix DNA-binding domain"/>
    <property type="match status" value="1"/>
</dbReference>
<accession>A0A5B8M745</accession>
<dbReference type="Pfam" id="PF12728">
    <property type="entry name" value="HTH_17"/>
    <property type="match status" value="1"/>
</dbReference>
<dbReference type="Proteomes" id="UP000320216">
    <property type="component" value="Chromosome"/>
</dbReference>
<dbReference type="InterPro" id="IPR041657">
    <property type="entry name" value="HTH_17"/>
</dbReference>
<evidence type="ECO:0000259" key="1">
    <source>
        <dbReference type="Pfam" id="PF12728"/>
    </source>
</evidence>
<dbReference type="SUPFAM" id="SSF46955">
    <property type="entry name" value="Putative DNA-binding domain"/>
    <property type="match status" value="1"/>
</dbReference>
<evidence type="ECO:0000313" key="2">
    <source>
        <dbReference type="EMBL" id="QDZ15814.1"/>
    </source>
</evidence>
<dbReference type="OrthoDB" id="5524782at2"/>
<dbReference type="AlphaFoldDB" id="A0A5B8M745"/>
<keyword evidence="3" id="KW-1185">Reference proteome</keyword>
<dbReference type="InterPro" id="IPR036388">
    <property type="entry name" value="WH-like_DNA-bd_sf"/>
</dbReference>